<accession>A0A438HX03</accession>
<protein>
    <submittedName>
        <fullName evidence="6">Phytolongin Phyl2.2</fullName>
    </submittedName>
</protein>
<evidence type="ECO:0000259" key="5">
    <source>
        <dbReference type="PROSITE" id="PS50859"/>
    </source>
</evidence>
<dbReference type="GO" id="GO:0016020">
    <property type="term" value="C:membrane"/>
    <property type="evidence" value="ECO:0007669"/>
    <property type="project" value="UniProtKB-SubCell"/>
</dbReference>
<dbReference type="PANTHER" id="PTHR47461">
    <property type="entry name" value="PHYTOLONGIN PHYL1.2"/>
    <property type="match status" value="1"/>
</dbReference>
<dbReference type="EMBL" id="QGNW01000168">
    <property type="protein sequence ID" value="RVW88994.1"/>
    <property type="molecule type" value="Genomic_DNA"/>
</dbReference>
<comment type="similarity">
    <text evidence="2">Belongs to the synaptobrevin family.</text>
</comment>
<dbReference type="InterPro" id="IPR011012">
    <property type="entry name" value="Longin-like_dom_sf"/>
</dbReference>
<evidence type="ECO:0000256" key="2">
    <source>
        <dbReference type="ARBA" id="ARBA00008025"/>
    </source>
</evidence>
<organism evidence="6 7">
    <name type="scientific">Vitis vinifera</name>
    <name type="common">Grape</name>
    <dbReference type="NCBI Taxonomy" id="29760"/>
    <lineage>
        <taxon>Eukaryota</taxon>
        <taxon>Viridiplantae</taxon>
        <taxon>Streptophyta</taxon>
        <taxon>Embryophyta</taxon>
        <taxon>Tracheophyta</taxon>
        <taxon>Spermatophyta</taxon>
        <taxon>Magnoliopsida</taxon>
        <taxon>eudicotyledons</taxon>
        <taxon>Gunneridae</taxon>
        <taxon>Pentapetalae</taxon>
        <taxon>rosids</taxon>
        <taxon>Vitales</taxon>
        <taxon>Vitaceae</taxon>
        <taxon>Viteae</taxon>
        <taxon>Vitis</taxon>
    </lineage>
</organism>
<reference evidence="6 7" key="1">
    <citation type="journal article" date="2018" name="PLoS Genet.">
        <title>Population sequencing reveals clonal diversity and ancestral inbreeding in the grapevine cultivar Chardonnay.</title>
        <authorList>
            <person name="Roach M.J."/>
            <person name="Johnson D.L."/>
            <person name="Bohlmann J."/>
            <person name="van Vuuren H.J."/>
            <person name="Jones S.J."/>
            <person name="Pretorius I.S."/>
            <person name="Schmidt S.A."/>
            <person name="Borneman A.R."/>
        </authorList>
    </citation>
    <scope>NUCLEOTIDE SEQUENCE [LARGE SCALE GENOMIC DNA]</scope>
    <source>
        <strain evidence="7">cv. Chardonnay</strain>
        <tissue evidence="6">Leaf</tissue>
    </source>
</reference>
<dbReference type="Proteomes" id="UP000288805">
    <property type="component" value="Unassembled WGS sequence"/>
</dbReference>
<proteinExistence type="inferred from homology"/>
<evidence type="ECO:0000256" key="1">
    <source>
        <dbReference type="ARBA" id="ARBA00004370"/>
    </source>
</evidence>
<name>A0A438HX03_VITVI</name>
<dbReference type="SUPFAM" id="SSF64356">
    <property type="entry name" value="SNARE-like"/>
    <property type="match status" value="1"/>
</dbReference>
<feature type="transmembrane region" description="Helical" evidence="4">
    <location>
        <begin position="243"/>
        <end position="264"/>
    </location>
</feature>
<evidence type="ECO:0000256" key="4">
    <source>
        <dbReference type="SAM" id="Phobius"/>
    </source>
</evidence>
<dbReference type="PROSITE" id="PS50859">
    <property type="entry name" value="LONGIN"/>
    <property type="match status" value="1"/>
</dbReference>
<keyword evidence="3 4" id="KW-0472">Membrane</keyword>
<comment type="caution">
    <text evidence="6">The sequence shown here is derived from an EMBL/GenBank/DDBJ whole genome shotgun (WGS) entry which is preliminary data.</text>
</comment>
<keyword evidence="4" id="KW-0812">Transmembrane</keyword>
<sequence length="273" mass="31017">MISDPKLVFYACISKGTTILAEFNSVDPDLQTLALKCLEKAPALHSMFSHTVRQRTYTFLLDGPDPYVYFGIFDDKMERYETLWFLNRVKEAFKGMIRNDPIKNFDDLSSHCFQGEFNPVFRQLLSHPVEPEQLNLDLNSSLPQNVLKDKRNLSLDCSTRGKRIVSLPLLGKPGKGLKKKKRLSGEVNGDTRDHLMENKVVDVSDDGGSQTRDFPASMQKNGGYLGDMAAGRQKAKQVWKQQVWMVLILDLCVCSVLFGVWLWICRGFRCVDG</sequence>
<evidence type="ECO:0000313" key="7">
    <source>
        <dbReference type="Proteomes" id="UP000288805"/>
    </source>
</evidence>
<feature type="domain" description="Longin" evidence="5">
    <location>
        <begin position="7"/>
        <end position="121"/>
    </location>
</feature>
<dbReference type="AlphaFoldDB" id="A0A438HX03"/>
<comment type="subcellular location">
    <subcellularLocation>
        <location evidence="1">Membrane</location>
    </subcellularLocation>
</comment>
<keyword evidence="4" id="KW-1133">Transmembrane helix</keyword>
<dbReference type="Gene3D" id="3.30.450.50">
    <property type="entry name" value="Longin domain"/>
    <property type="match status" value="1"/>
</dbReference>
<evidence type="ECO:0000256" key="3">
    <source>
        <dbReference type="ARBA" id="ARBA00023136"/>
    </source>
</evidence>
<dbReference type="InterPro" id="IPR010908">
    <property type="entry name" value="Longin_dom"/>
</dbReference>
<dbReference type="PANTHER" id="PTHR47461:SF3">
    <property type="entry name" value="PHYTOLONGIN PHYL2.2"/>
    <property type="match status" value="1"/>
</dbReference>
<evidence type="ECO:0000313" key="6">
    <source>
        <dbReference type="EMBL" id="RVW88994.1"/>
    </source>
</evidence>
<dbReference type="InterPro" id="IPR044783">
    <property type="entry name" value="PHYL"/>
</dbReference>
<gene>
    <name evidence="6" type="primary">PHYL2.2_0</name>
    <name evidence="6" type="ORF">CK203_029412</name>
</gene>